<feature type="binding site" evidence="3">
    <location>
        <position position="83"/>
    </location>
    <ligand>
        <name>substrate</name>
    </ligand>
</feature>
<dbReference type="AlphaFoldDB" id="A0AB37ART5"/>
<dbReference type="PANTHER" id="PTHR33442">
    <property type="entry name" value="TRANS-3-HYDROXY-L-PROLINE DEHYDRATASE"/>
    <property type="match status" value="1"/>
</dbReference>
<feature type="active site" description="Proton donor" evidence="2">
    <location>
        <position position="253"/>
    </location>
</feature>
<feature type="binding site" evidence="3">
    <location>
        <begin position="254"/>
        <end position="255"/>
    </location>
    <ligand>
        <name>substrate</name>
    </ligand>
</feature>
<evidence type="ECO:0000313" key="4">
    <source>
        <dbReference type="EMBL" id="PRE45695.1"/>
    </source>
</evidence>
<dbReference type="PANTHER" id="PTHR33442:SF5">
    <property type="entry name" value="BIFUNCTIONAL TRANS-3-HYDROXY-L-PROLINE DEHYDRATASE_2-EPIMERASE"/>
    <property type="match status" value="1"/>
</dbReference>
<comment type="caution">
    <text evidence="4">The sequence shown here is derived from an EMBL/GenBank/DDBJ whole genome shotgun (WGS) entry which is preliminary data.</text>
</comment>
<dbReference type="Gene3D" id="3.10.310.10">
    <property type="entry name" value="Diaminopimelate Epimerase, Chain A, domain 1"/>
    <property type="match status" value="2"/>
</dbReference>
<evidence type="ECO:0000256" key="2">
    <source>
        <dbReference type="PIRSR" id="PIRSR029792-1"/>
    </source>
</evidence>
<sequence>MRWKKTLQLVDVHCEGEIGKVITGGVLDIPGQTMLEKMNYLNETDDSLRRLVVLEPRGCLQMSVNLLLPPTRPEAHAGFIVLQADKAHPMSGSNCICVVTALLELGMVPMQEPETTVVLDTPAGLVTARATCRDGRCVGVSLDMVPSFVEQLDVDVHTPEFGTLPVDIAFGGVYYALVDVDRIGLSTAPDNARQLATHGVRLREIINRQVSVQHPLYPEINEVAYVMFRHRVDDTVYQTCTTLPPGRVDRSPCGTGSSANLATLAARGRVHVGECLTSRSTIGGEFRVELLGTTEVGGRPAVLPRVTGRAWVFGFQQLGVDPDDPLAAGFMLSDTWGDGFGPSATPGTVRARC</sequence>
<dbReference type="SUPFAM" id="SSF54506">
    <property type="entry name" value="Diaminopimelate epimerase-like"/>
    <property type="match status" value="1"/>
</dbReference>
<protein>
    <submittedName>
        <fullName evidence="4">Proline racemase</fullName>
    </submittedName>
</protein>
<proteinExistence type="inferred from homology"/>
<dbReference type="GO" id="GO:0047580">
    <property type="term" value="F:4-hydroxyproline epimerase activity"/>
    <property type="evidence" value="ECO:0007669"/>
    <property type="project" value="TreeGrafter"/>
</dbReference>
<dbReference type="RefSeq" id="WP_105777479.1">
    <property type="nucleotide sequence ID" value="NZ_PVFQ01000042.1"/>
</dbReference>
<comment type="similarity">
    <text evidence="1">Belongs to the proline racemase family.</text>
</comment>
<dbReference type="SFLD" id="SFLDS00028">
    <property type="entry name" value="Proline_Racemase"/>
    <property type="match status" value="1"/>
</dbReference>
<dbReference type="Proteomes" id="UP000237811">
    <property type="component" value="Unassembled WGS sequence"/>
</dbReference>
<feature type="binding site" evidence="3">
    <location>
        <position position="249"/>
    </location>
    <ligand>
        <name>substrate</name>
    </ligand>
</feature>
<dbReference type="InterPro" id="IPR008794">
    <property type="entry name" value="Pro_racemase_fam"/>
</dbReference>
<reference evidence="4 5" key="1">
    <citation type="submission" date="2018-03" db="EMBL/GenBank/DDBJ databases">
        <authorList>
            <person name="Nguyen K."/>
            <person name="Fouts D."/>
            <person name="Sutton G."/>
        </authorList>
    </citation>
    <scope>NUCLEOTIDE SEQUENCE [LARGE SCALE GENOMIC DNA]</scope>
    <source>
        <strain evidence="4 5">AU14328</strain>
    </source>
</reference>
<dbReference type="EMBL" id="PVFR01000057">
    <property type="protein sequence ID" value="PRE45695.1"/>
    <property type="molecule type" value="Genomic_DNA"/>
</dbReference>
<accession>A0AB37ART5</accession>
<feature type="active site" description="Proton acceptor" evidence="2">
    <location>
        <position position="91"/>
    </location>
</feature>
<evidence type="ECO:0000313" key="5">
    <source>
        <dbReference type="Proteomes" id="UP000237811"/>
    </source>
</evidence>
<name>A0AB37ART5_9BURK</name>
<organism evidence="4 5">
    <name type="scientific">Burkholderia multivorans</name>
    <dbReference type="NCBI Taxonomy" id="87883"/>
    <lineage>
        <taxon>Bacteria</taxon>
        <taxon>Pseudomonadati</taxon>
        <taxon>Pseudomonadota</taxon>
        <taxon>Betaproteobacteria</taxon>
        <taxon>Burkholderiales</taxon>
        <taxon>Burkholderiaceae</taxon>
        <taxon>Burkholderia</taxon>
        <taxon>Burkholderia cepacia complex</taxon>
    </lineage>
</organism>
<dbReference type="FunFam" id="3.10.310.10:FF:000005">
    <property type="entry name" value="Proline racemase"/>
    <property type="match status" value="1"/>
</dbReference>
<gene>
    <name evidence="4" type="ORF">C6P99_18745</name>
</gene>
<feature type="binding site" evidence="3">
    <location>
        <begin position="92"/>
        <end position="93"/>
    </location>
    <ligand>
        <name>substrate</name>
    </ligand>
</feature>
<dbReference type="Pfam" id="PF05544">
    <property type="entry name" value="Pro_racemase"/>
    <property type="match status" value="1"/>
</dbReference>
<dbReference type="PIRSF" id="PIRSF029792">
    <property type="entry name" value="Pro_racemase"/>
    <property type="match status" value="1"/>
</dbReference>
<evidence type="ECO:0000256" key="1">
    <source>
        <dbReference type="ARBA" id="ARBA00007529"/>
    </source>
</evidence>
<evidence type="ECO:0000256" key="3">
    <source>
        <dbReference type="PIRSR" id="PIRSR029792-2"/>
    </source>
</evidence>